<organism evidence="5 6">
    <name type="scientific">Penstemon davidsonii</name>
    <dbReference type="NCBI Taxonomy" id="160366"/>
    <lineage>
        <taxon>Eukaryota</taxon>
        <taxon>Viridiplantae</taxon>
        <taxon>Streptophyta</taxon>
        <taxon>Embryophyta</taxon>
        <taxon>Tracheophyta</taxon>
        <taxon>Spermatophyta</taxon>
        <taxon>Magnoliopsida</taxon>
        <taxon>eudicotyledons</taxon>
        <taxon>Gunneridae</taxon>
        <taxon>Pentapetalae</taxon>
        <taxon>asterids</taxon>
        <taxon>lamiids</taxon>
        <taxon>Lamiales</taxon>
        <taxon>Plantaginaceae</taxon>
        <taxon>Cheloneae</taxon>
        <taxon>Penstemon</taxon>
    </lineage>
</organism>
<feature type="domain" description="Glycosyltransferase N-terminal" evidence="4">
    <location>
        <begin position="125"/>
        <end position="361"/>
    </location>
</feature>
<gene>
    <name evidence="5" type="ORF">RD792_011981</name>
</gene>
<feature type="compositionally biased region" description="Basic and acidic residues" evidence="3">
    <location>
        <begin position="65"/>
        <end position="83"/>
    </location>
</feature>
<dbReference type="PANTHER" id="PTHR48047">
    <property type="entry name" value="GLYCOSYLTRANSFERASE"/>
    <property type="match status" value="1"/>
</dbReference>
<keyword evidence="6" id="KW-1185">Reference proteome</keyword>
<dbReference type="EMBL" id="JAYDYQ010002685">
    <property type="protein sequence ID" value="KAK4481110.1"/>
    <property type="molecule type" value="Genomic_DNA"/>
</dbReference>
<dbReference type="InterPro" id="IPR035595">
    <property type="entry name" value="UDP_glycos_trans_CS"/>
</dbReference>
<evidence type="ECO:0000256" key="1">
    <source>
        <dbReference type="ARBA" id="ARBA00009995"/>
    </source>
</evidence>
<dbReference type="PANTHER" id="PTHR48047:SF229">
    <property type="entry name" value="UDP-GLYCOSYLTRANSFERASE 73C3-RELATED"/>
    <property type="match status" value="1"/>
</dbReference>
<dbReference type="Pfam" id="PF00201">
    <property type="entry name" value="UDPGT"/>
    <property type="match status" value="2"/>
</dbReference>
<evidence type="ECO:0000313" key="5">
    <source>
        <dbReference type="EMBL" id="KAK4481110.1"/>
    </source>
</evidence>
<dbReference type="SUPFAM" id="SSF53756">
    <property type="entry name" value="UDP-Glycosyltransferase/glycogen phosphorylase"/>
    <property type="match status" value="3"/>
</dbReference>
<dbReference type="Proteomes" id="UP001291926">
    <property type="component" value="Unassembled WGS sequence"/>
</dbReference>
<dbReference type="Pfam" id="PF26168">
    <property type="entry name" value="Glyco_transf_N"/>
    <property type="match status" value="1"/>
</dbReference>
<protein>
    <recommendedName>
        <fullName evidence="4">Glycosyltransferase N-terminal domain-containing protein</fullName>
    </recommendedName>
</protein>
<dbReference type="PROSITE" id="PS00375">
    <property type="entry name" value="UDPGT"/>
    <property type="match status" value="2"/>
</dbReference>
<comment type="similarity">
    <text evidence="1">Belongs to the UDP-glycosyltransferase family.</text>
</comment>
<evidence type="ECO:0000259" key="4">
    <source>
        <dbReference type="Pfam" id="PF26168"/>
    </source>
</evidence>
<proteinExistence type="inferred from homology"/>
<dbReference type="CDD" id="cd03784">
    <property type="entry name" value="GT1_Gtf-like"/>
    <property type="match status" value="2"/>
</dbReference>
<accession>A0ABR0CVL4</accession>
<evidence type="ECO:0000256" key="3">
    <source>
        <dbReference type="SAM" id="MobiDB-lite"/>
    </source>
</evidence>
<dbReference type="InterPro" id="IPR058980">
    <property type="entry name" value="Glyco_transf_N"/>
</dbReference>
<name>A0ABR0CVL4_9LAMI</name>
<sequence length="1115" mass="125693">MITWPVFAEQFCNEKFIVSVIKTGIRVGVEVPVIFGDEEKVGVLVKNDEIKIVIDELMDGGEEGEERRDRARKLGDMAKRAPEENGSSWSNLTMLIQDVIKQQENYEDQYENVKMAINEQKPHFVLLPFMAQGHMIPMVDIARLLARRGVTITILTTPHNADRFKTVFARAFDSGLDIHVLNLKFPCVEAGLPEGCENIDMLPTVDEALKFFKAASMLQEQVEELLRDLKPSCFIADMCFTWATDLALKLRIPRIVFHGTSCFSLLCLHVLGTCKDLEAITSDTEYFVMPGFPDRIEITKAQLRGSLIQMASDWTEIQEKVREAEVKAFGTVANTFEELELAYIKEYKKVKGKKVYCIGPVSLCNKDALDKAERGMKSSIDEHHCLKWLESHEPSSVLYVCLGSISLLATPQLIELGLALEASNRPFVWVIRNASDEVKKWLLEENFEGRIGNRGLLIHGWAPQMLILSHPSVGGFLTHCGWNSTLEGVTVGVPMITWPVFAEQFCNEKFIVSVIKTGIRVGVEVPVIIGDEEKVGVLVKNDEIRIVIDKLMDGGEEGEERRDKARKLGDMAKRASEENGSSWSNLTMLIQDVIKQQENSEDQYENVKMAINEQKPHFVLLPFMAQGHMIPMVDIARLLARRGVTITILTTLHNADRFKTVFARALDSGLDIHVLNLKFPCVEAGLPEGCENFDLLPSIDEALKFFKAASMLQDQVEELLRDLKPSCFTADLNFTWATNLALKLHIPRFVFHGMSCFSVLCLHVLGTCKALEAITSDTEYFVMPGFPDRIEITKAQLRGSLLQRASDWTEILEKMREAEVKAFGTVANTFEELELEYIKEYRKVKGKKVYCIGPVSLCNKDELDKVERGMKSSIDEHHCLKWLESHEPSSVLYVCLGSISLLATPQLIELGLALEASNRPFVWVIRNASDEVKKWLLEENFEGRIGNRGLLIHGWAPQMLMLSHQSVGGFLTHCGWNSTLEGVTAGVPMITWPVFAEQFSNEKFIVSVIKTGIRVGVEVPVIFGDEEKVGVLVKNDEIKIVIDKLMDGGEEREERRDRARKLGDLAKRASEENGSSWSNLTMLIQDVIKQQENYEDQYENGVKLVEENSDELIVQ</sequence>
<reference evidence="5 6" key="1">
    <citation type="journal article" date="2023" name="bioRxiv">
        <title>Genome report: Whole genome sequence and annotation of Penstemon davidsonii.</title>
        <authorList>
            <person name="Ostevik K.L."/>
            <person name="Alabady M."/>
            <person name="Zhang M."/>
            <person name="Rausher M.D."/>
        </authorList>
    </citation>
    <scope>NUCLEOTIDE SEQUENCE [LARGE SCALE GENOMIC DNA]</scope>
    <source>
        <strain evidence="5">DNT005</strain>
        <tissue evidence="5">Whole leaf</tissue>
    </source>
</reference>
<keyword evidence="2" id="KW-0808">Transferase</keyword>
<dbReference type="Gene3D" id="3.40.50.2000">
    <property type="entry name" value="Glycogen Phosphorylase B"/>
    <property type="match status" value="5"/>
</dbReference>
<feature type="region of interest" description="Disordered" evidence="3">
    <location>
        <begin position="64"/>
        <end position="86"/>
    </location>
</feature>
<comment type="caution">
    <text evidence="5">The sequence shown here is derived from an EMBL/GenBank/DDBJ whole genome shotgun (WGS) entry which is preliminary data.</text>
</comment>
<dbReference type="InterPro" id="IPR002213">
    <property type="entry name" value="UDP_glucos_trans"/>
</dbReference>
<evidence type="ECO:0000256" key="2">
    <source>
        <dbReference type="ARBA" id="ARBA00022679"/>
    </source>
</evidence>
<evidence type="ECO:0000313" key="6">
    <source>
        <dbReference type="Proteomes" id="UP001291926"/>
    </source>
</evidence>